<keyword evidence="2" id="KW-0813">Transport</keyword>
<evidence type="ECO:0000256" key="3">
    <source>
        <dbReference type="ARBA" id="ARBA00022692"/>
    </source>
</evidence>
<dbReference type="FunFam" id="1.20.1250.20:FF:000065">
    <property type="entry name" value="Putative MFS pantothenate transporter"/>
    <property type="match status" value="1"/>
</dbReference>
<name>A0A8H8RGZ6_9HELO</name>
<dbReference type="AlphaFoldDB" id="A0A8H8RGZ6"/>
<dbReference type="GO" id="GO:0015233">
    <property type="term" value="F:pantothenate transmembrane transporter activity"/>
    <property type="evidence" value="ECO:0007669"/>
    <property type="project" value="TreeGrafter"/>
</dbReference>
<proteinExistence type="inferred from homology"/>
<dbReference type="SUPFAM" id="SSF103473">
    <property type="entry name" value="MFS general substrate transporter"/>
    <property type="match status" value="1"/>
</dbReference>
<keyword evidence="9" id="KW-1185">Reference proteome</keyword>
<dbReference type="InterPro" id="IPR036259">
    <property type="entry name" value="MFS_trans_sf"/>
</dbReference>
<dbReference type="Gene3D" id="1.20.1250.20">
    <property type="entry name" value="MFS general substrate transporter like domains"/>
    <property type="match status" value="1"/>
</dbReference>
<feature type="transmembrane region" description="Helical" evidence="7">
    <location>
        <begin position="95"/>
        <end position="113"/>
    </location>
</feature>
<evidence type="ECO:0000256" key="4">
    <source>
        <dbReference type="ARBA" id="ARBA00022989"/>
    </source>
</evidence>
<dbReference type="OrthoDB" id="3639251at2759"/>
<gene>
    <name evidence="8" type="primary">liz1_2</name>
    <name evidence="8" type="ORF">LSUB1_G005372</name>
</gene>
<protein>
    <submittedName>
        <fullName evidence="8">Pantothenate transporter</fullName>
    </submittedName>
</protein>
<feature type="transmembrane region" description="Helical" evidence="7">
    <location>
        <begin position="329"/>
        <end position="347"/>
    </location>
</feature>
<keyword evidence="4 7" id="KW-1133">Transmembrane helix</keyword>
<dbReference type="Pfam" id="PF07690">
    <property type="entry name" value="MFS_1"/>
    <property type="match status" value="1"/>
</dbReference>
<accession>A0A8H8RGZ6</accession>
<comment type="similarity">
    <text evidence="6">Belongs to the major facilitator superfamily. Allantoate permease family.</text>
</comment>
<dbReference type="GO" id="GO:0098717">
    <property type="term" value="P:pantothenate import across plasma membrane"/>
    <property type="evidence" value="ECO:0007669"/>
    <property type="project" value="TreeGrafter"/>
</dbReference>
<dbReference type="InterPro" id="IPR011701">
    <property type="entry name" value="MFS"/>
</dbReference>
<feature type="transmembrane region" description="Helical" evidence="7">
    <location>
        <begin position="189"/>
        <end position="211"/>
    </location>
</feature>
<dbReference type="PANTHER" id="PTHR43791:SF4">
    <property type="entry name" value="PANTOTHENATE TRANSPORTER FEN2"/>
    <property type="match status" value="1"/>
</dbReference>
<feature type="transmembrane region" description="Helical" evidence="7">
    <location>
        <begin position="125"/>
        <end position="143"/>
    </location>
</feature>
<dbReference type="PANTHER" id="PTHR43791">
    <property type="entry name" value="PERMEASE-RELATED"/>
    <property type="match status" value="1"/>
</dbReference>
<reference evidence="8 9" key="1">
    <citation type="submission" date="2018-05" db="EMBL/GenBank/DDBJ databases">
        <title>Genome sequencing and assembly of the regulated plant pathogen Lachnellula willkommii and related sister species for the development of diagnostic species identification markers.</title>
        <authorList>
            <person name="Giroux E."/>
            <person name="Bilodeau G."/>
        </authorList>
    </citation>
    <scope>NUCLEOTIDE SEQUENCE [LARGE SCALE GENOMIC DNA]</scope>
    <source>
        <strain evidence="8 9">CBS 197.66</strain>
    </source>
</reference>
<evidence type="ECO:0000256" key="1">
    <source>
        <dbReference type="ARBA" id="ARBA00004141"/>
    </source>
</evidence>
<evidence type="ECO:0000313" key="9">
    <source>
        <dbReference type="Proteomes" id="UP000462212"/>
    </source>
</evidence>
<feature type="transmembrane region" description="Helical" evidence="7">
    <location>
        <begin position="353"/>
        <end position="373"/>
    </location>
</feature>
<evidence type="ECO:0000313" key="8">
    <source>
        <dbReference type="EMBL" id="TVY35240.1"/>
    </source>
</evidence>
<keyword evidence="5 7" id="KW-0472">Membrane</keyword>
<comment type="subcellular location">
    <subcellularLocation>
        <location evidence="1">Membrane</location>
        <topology evidence="1">Multi-pass membrane protein</topology>
    </subcellularLocation>
</comment>
<feature type="transmembrane region" description="Helical" evidence="7">
    <location>
        <begin position="155"/>
        <end position="177"/>
    </location>
</feature>
<keyword evidence="3 7" id="KW-0812">Transmembrane</keyword>
<feature type="transmembrane region" description="Helical" evidence="7">
    <location>
        <begin position="259"/>
        <end position="277"/>
    </location>
</feature>
<evidence type="ECO:0000256" key="6">
    <source>
        <dbReference type="ARBA" id="ARBA00037968"/>
    </source>
</evidence>
<dbReference type="Proteomes" id="UP000462212">
    <property type="component" value="Unassembled WGS sequence"/>
</dbReference>
<evidence type="ECO:0000256" key="2">
    <source>
        <dbReference type="ARBA" id="ARBA00022448"/>
    </source>
</evidence>
<feature type="transmembrane region" description="Helical" evidence="7">
    <location>
        <begin position="297"/>
        <end position="317"/>
    </location>
</feature>
<feature type="transmembrane region" description="Helical" evidence="7">
    <location>
        <begin position="385"/>
        <end position="405"/>
    </location>
</feature>
<comment type="caution">
    <text evidence="8">The sequence shown here is derived from an EMBL/GenBank/DDBJ whole genome shotgun (WGS) entry which is preliminary data.</text>
</comment>
<evidence type="ECO:0000256" key="5">
    <source>
        <dbReference type="ARBA" id="ARBA00023136"/>
    </source>
</evidence>
<dbReference type="EMBL" id="QGMJ01000544">
    <property type="protein sequence ID" value="TVY35240.1"/>
    <property type="molecule type" value="Genomic_DNA"/>
</dbReference>
<dbReference type="GO" id="GO:0005886">
    <property type="term" value="C:plasma membrane"/>
    <property type="evidence" value="ECO:0007669"/>
    <property type="project" value="TreeGrafter"/>
</dbReference>
<sequence length="480" mass="53845">MGLSSIPALFRRVFYGKDNEDAKLVQKIDLLIMTYACLTQFINILDRSNFSNAYISGNLGFHGLQYNYVNTLFLVGYTIGQVPSNIALTYISPRIWFTGMQFTWAILCLAQYAAKNPQTVMGLRFVMGMAESSTFVGMHLIFGSWYTPAEIGKRAALFTSCAQIGSILSGFIQAGLYEHMNGTAGLKGWQWLYIVDFLVTLPVIVYGWFFFPDFPHNTTCGYLNEEEKSRCVVRIPNERVTKPVWNLTTLKRVFSSWQIYIFPLLFTLYGTGLQMTGNNTMPFFMKQHGIHDVVKLNYYPTGMTGTGILAMWGYALLSDWLKTKVPASFAIGATFIISGSLCLSASVPFGGKLFAFYLCGTTLAPQSLWYSWANDLTRHDFELRTLVNGLMNTIMEAFIAWWPIVFFPADVGNFNKGFTATIILGALVIVTVASIWVLETKTRASRLVHIEANLEADKIDDADIENKQMEASEKAVGDKE</sequence>
<feature type="transmembrane region" description="Helical" evidence="7">
    <location>
        <begin position="417"/>
        <end position="438"/>
    </location>
</feature>
<evidence type="ECO:0000256" key="7">
    <source>
        <dbReference type="SAM" id="Phobius"/>
    </source>
</evidence>
<organism evidence="8 9">
    <name type="scientific">Lachnellula subtilissima</name>
    <dbReference type="NCBI Taxonomy" id="602034"/>
    <lineage>
        <taxon>Eukaryota</taxon>
        <taxon>Fungi</taxon>
        <taxon>Dikarya</taxon>
        <taxon>Ascomycota</taxon>
        <taxon>Pezizomycotina</taxon>
        <taxon>Leotiomycetes</taxon>
        <taxon>Helotiales</taxon>
        <taxon>Lachnaceae</taxon>
        <taxon>Lachnellula</taxon>
    </lineage>
</organism>